<keyword evidence="1 2" id="KW-0195">Cyclin</keyword>
<feature type="domain" description="Cyclin-like" evidence="4">
    <location>
        <begin position="96"/>
        <end position="183"/>
    </location>
</feature>
<evidence type="ECO:0000256" key="3">
    <source>
        <dbReference type="SAM" id="MobiDB-lite"/>
    </source>
</evidence>
<dbReference type="Proteomes" id="UP001516023">
    <property type="component" value="Unassembled WGS sequence"/>
</dbReference>
<evidence type="ECO:0000259" key="4">
    <source>
        <dbReference type="SMART" id="SM00385"/>
    </source>
</evidence>
<dbReference type="AlphaFoldDB" id="A0ABD3QXT0"/>
<accession>A0ABD3QXT0</accession>
<dbReference type="InterPro" id="IPR039361">
    <property type="entry name" value="Cyclin"/>
</dbReference>
<evidence type="ECO:0000313" key="5">
    <source>
        <dbReference type="EMBL" id="KAL3805107.1"/>
    </source>
</evidence>
<feature type="compositionally biased region" description="Low complexity" evidence="3">
    <location>
        <begin position="325"/>
        <end position="336"/>
    </location>
</feature>
<comment type="caution">
    <text evidence="5">The sequence shown here is derived from an EMBL/GenBank/DDBJ whole genome shotgun (WGS) entry which is preliminary data.</text>
</comment>
<dbReference type="Gene3D" id="1.10.472.10">
    <property type="entry name" value="Cyclin-like"/>
    <property type="match status" value="2"/>
</dbReference>
<name>A0ABD3QXT0_9STRA</name>
<sequence>MYRSNLPSSSSPTPSVTLQTTPSTAERDTHKNDTIGALRSESSPEMRREALSAMITQENMEVYQCCDYLSSYDDHWDCDGTSGNYLNAACRTSICEWMYRVVDHFGVDREVVAVALSYTDRLLSLCQCPTRQLFNLISCTSLHLAIKIHSPWMWKEVGPLLPSLSRGDFDQERLVEMENEMTHWLQWYLNQTTPQCMVLHLLSLLDEDKKEDSIPSRILGQVADTALFLIELSVCDYHFVPIRTSMVAIAAILNAIEMVGLDLDNVSRDASSFFSYRNDLRRQMNHVLSSIHYKVNWVKVASARERLWCLYRNSSEYCGSSVRQGSSTTGRGMSMGNDTPPSPVTPKRLMVQQVSSPTSCCDANAKRLRCRSDFVFTAISGVPSLEFSVSSDSQDQEVSGDVSCVGARYSF</sequence>
<feature type="region of interest" description="Disordered" evidence="3">
    <location>
        <begin position="1"/>
        <end position="44"/>
    </location>
</feature>
<evidence type="ECO:0000313" key="6">
    <source>
        <dbReference type="Proteomes" id="UP001516023"/>
    </source>
</evidence>
<dbReference type="Pfam" id="PF00134">
    <property type="entry name" value="Cyclin_N"/>
    <property type="match status" value="1"/>
</dbReference>
<dbReference type="InterPro" id="IPR013763">
    <property type="entry name" value="Cyclin-like_dom"/>
</dbReference>
<dbReference type="CDD" id="cd00043">
    <property type="entry name" value="CYCLIN_SF"/>
    <property type="match status" value="1"/>
</dbReference>
<dbReference type="SMART" id="SM00385">
    <property type="entry name" value="CYCLIN"/>
    <property type="match status" value="2"/>
</dbReference>
<dbReference type="FunFam" id="1.10.472.10:FF:000093">
    <property type="entry name" value="Predicted protein"/>
    <property type="match status" value="1"/>
</dbReference>
<proteinExistence type="inferred from homology"/>
<organism evidence="5 6">
    <name type="scientific">Cyclotella cryptica</name>
    <dbReference type="NCBI Taxonomy" id="29204"/>
    <lineage>
        <taxon>Eukaryota</taxon>
        <taxon>Sar</taxon>
        <taxon>Stramenopiles</taxon>
        <taxon>Ochrophyta</taxon>
        <taxon>Bacillariophyta</taxon>
        <taxon>Coscinodiscophyceae</taxon>
        <taxon>Thalassiosirophycidae</taxon>
        <taxon>Stephanodiscales</taxon>
        <taxon>Stephanodiscaceae</taxon>
        <taxon>Cyclotella</taxon>
    </lineage>
</organism>
<gene>
    <name evidence="5" type="ORF">HJC23_003335</name>
</gene>
<dbReference type="InterPro" id="IPR006671">
    <property type="entry name" value="Cyclin_N"/>
</dbReference>
<evidence type="ECO:0000256" key="1">
    <source>
        <dbReference type="ARBA" id="ARBA00023127"/>
    </source>
</evidence>
<keyword evidence="6" id="KW-1185">Reference proteome</keyword>
<dbReference type="PANTHER" id="PTHR10177">
    <property type="entry name" value="CYCLINS"/>
    <property type="match status" value="1"/>
</dbReference>
<reference evidence="5 6" key="1">
    <citation type="journal article" date="2020" name="G3 (Bethesda)">
        <title>Improved Reference Genome for Cyclotella cryptica CCMP332, a Model for Cell Wall Morphogenesis, Salinity Adaptation, and Lipid Production in Diatoms (Bacillariophyta).</title>
        <authorList>
            <person name="Roberts W.R."/>
            <person name="Downey K.M."/>
            <person name="Ruck E.C."/>
            <person name="Traller J.C."/>
            <person name="Alverson A.J."/>
        </authorList>
    </citation>
    <scope>NUCLEOTIDE SEQUENCE [LARGE SCALE GENOMIC DNA]</scope>
    <source>
        <strain evidence="5 6">CCMP332</strain>
    </source>
</reference>
<comment type="similarity">
    <text evidence="2">Belongs to the cyclin family.</text>
</comment>
<feature type="compositionally biased region" description="Low complexity" evidence="3">
    <location>
        <begin position="1"/>
        <end position="24"/>
    </location>
</feature>
<feature type="region of interest" description="Disordered" evidence="3">
    <location>
        <begin position="322"/>
        <end position="344"/>
    </location>
</feature>
<protein>
    <recommendedName>
        <fullName evidence="4">Cyclin-like domain-containing protein</fullName>
    </recommendedName>
</protein>
<dbReference type="InterPro" id="IPR004367">
    <property type="entry name" value="Cyclin_C-dom"/>
</dbReference>
<evidence type="ECO:0000256" key="2">
    <source>
        <dbReference type="RuleBase" id="RU000383"/>
    </source>
</evidence>
<dbReference type="EMBL" id="JABMIG020000004">
    <property type="protein sequence ID" value="KAL3805107.1"/>
    <property type="molecule type" value="Genomic_DNA"/>
</dbReference>
<dbReference type="Pfam" id="PF02984">
    <property type="entry name" value="Cyclin_C"/>
    <property type="match status" value="1"/>
</dbReference>
<feature type="domain" description="Cyclin-like" evidence="4">
    <location>
        <begin position="203"/>
        <end position="289"/>
    </location>
</feature>
<dbReference type="InterPro" id="IPR036915">
    <property type="entry name" value="Cyclin-like_sf"/>
</dbReference>
<dbReference type="SUPFAM" id="SSF47954">
    <property type="entry name" value="Cyclin-like"/>
    <property type="match status" value="2"/>
</dbReference>